<dbReference type="Proteomes" id="UP000299102">
    <property type="component" value="Unassembled WGS sequence"/>
</dbReference>
<evidence type="ECO:0000256" key="1">
    <source>
        <dbReference type="SAM" id="MobiDB-lite"/>
    </source>
</evidence>
<protein>
    <submittedName>
        <fullName evidence="2">Uncharacterized protein</fullName>
    </submittedName>
</protein>
<proteinExistence type="predicted"/>
<reference evidence="2 3" key="1">
    <citation type="journal article" date="2019" name="Commun. Biol.">
        <title>The bagworm genome reveals a unique fibroin gene that provides high tensile strength.</title>
        <authorList>
            <person name="Kono N."/>
            <person name="Nakamura H."/>
            <person name="Ohtoshi R."/>
            <person name="Tomita M."/>
            <person name="Numata K."/>
            <person name="Arakawa K."/>
        </authorList>
    </citation>
    <scope>NUCLEOTIDE SEQUENCE [LARGE SCALE GENOMIC DNA]</scope>
</reference>
<name>A0A4C1WFF0_EUMVA</name>
<dbReference type="AlphaFoldDB" id="A0A4C1WFF0"/>
<evidence type="ECO:0000313" key="2">
    <source>
        <dbReference type="EMBL" id="GBP48904.1"/>
    </source>
</evidence>
<organism evidence="2 3">
    <name type="scientific">Eumeta variegata</name>
    <name type="common">Bagworm moth</name>
    <name type="synonym">Eumeta japonica</name>
    <dbReference type="NCBI Taxonomy" id="151549"/>
    <lineage>
        <taxon>Eukaryota</taxon>
        <taxon>Metazoa</taxon>
        <taxon>Ecdysozoa</taxon>
        <taxon>Arthropoda</taxon>
        <taxon>Hexapoda</taxon>
        <taxon>Insecta</taxon>
        <taxon>Pterygota</taxon>
        <taxon>Neoptera</taxon>
        <taxon>Endopterygota</taxon>
        <taxon>Lepidoptera</taxon>
        <taxon>Glossata</taxon>
        <taxon>Ditrysia</taxon>
        <taxon>Tineoidea</taxon>
        <taxon>Psychidae</taxon>
        <taxon>Oiketicinae</taxon>
        <taxon>Eumeta</taxon>
    </lineage>
</organism>
<keyword evidence="3" id="KW-1185">Reference proteome</keyword>
<feature type="region of interest" description="Disordered" evidence="1">
    <location>
        <begin position="1"/>
        <end position="24"/>
    </location>
</feature>
<evidence type="ECO:0000313" key="3">
    <source>
        <dbReference type="Proteomes" id="UP000299102"/>
    </source>
</evidence>
<accession>A0A4C1WFF0</accession>
<sequence length="82" mass="8976">MQLAAILNSSRPSPARSSHGHPRIHLSRPQDNCWVFEGQTSLLATRDCDDHPYIPPIDTGNPKGVASALAASWLGVRCLMER</sequence>
<dbReference type="EMBL" id="BGZK01000533">
    <property type="protein sequence ID" value="GBP48904.1"/>
    <property type="molecule type" value="Genomic_DNA"/>
</dbReference>
<comment type="caution">
    <text evidence="2">The sequence shown here is derived from an EMBL/GenBank/DDBJ whole genome shotgun (WGS) entry which is preliminary data.</text>
</comment>
<feature type="compositionally biased region" description="Polar residues" evidence="1">
    <location>
        <begin position="7"/>
        <end position="16"/>
    </location>
</feature>
<gene>
    <name evidence="2" type="ORF">EVAR_96885_1</name>
</gene>